<evidence type="ECO:0000259" key="5">
    <source>
        <dbReference type="PROSITE" id="PS50931"/>
    </source>
</evidence>
<dbReference type="SUPFAM" id="SSF46785">
    <property type="entry name" value="Winged helix' DNA-binding domain"/>
    <property type="match status" value="1"/>
</dbReference>
<dbReference type="Gene3D" id="1.10.10.10">
    <property type="entry name" value="Winged helix-like DNA-binding domain superfamily/Winged helix DNA-binding domain"/>
    <property type="match status" value="1"/>
</dbReference>
<dbReference type="GO" id="GO:0006351">
    <property type="term" value="P:DNA-templated transcription"/>
    <property type="evidence" value="ECO:0007669"/>
    <property type="project" value="TreeGrafter"/>
</dbReference>
<feature type="domain" description="HTH lysR-type" evidence="5">
    <location>
        <begin position="5"/>
        <end position="62"/>
    </location>
</feature>
<dbReference type="EMBL" id="CP054143">
    <property type="protein sequence ID" value="QKJ68121.1"/>
    <property type="molecule type" value="Genomic_DNA"/>
</dbReference>
<dbReference type="InterPro" id="IPR036388">
    <property type="entry name" value="WH-like_DNA-bd_sf"/>
</dbReference>
<dbReference type="InterPro" id="IPR058163">
    <property type="entry name" value="LysR-type_TF_proteobact-type"/>
</dbReference>
<dbReference type="GO" id="GO:0043565">
    <property type="term" value="F:sequence-specific DNA binding"/>
    <property type="evidence" value="ECO:0007669"/>
    <property type="project" value="TreeGrafter"/>
</dbReference>
<dbReference type="PANTHER" id="PTHR30537">
    <property type="entry name" value="HTH-TYPE TRANSCRIPTIONAL REGULATOR"/>
    <property type="match status" value="1"/>
</dbReference>
<dbReference type="GO" id="GO:0003700">
    <property type="term" value="F:DNA-binding transcription factor activity"/>
    <property type="evidence" value="ECO:0007669"/>
    <property type="project" value="InterPro"/>
</dbReference>
<dbReference type="FunFam" id="1.10.10.10:FF:000001">
    <property type="entry name" value="LysR family transcriptional regulator"/>
    <property type="match status" value="1"/>
</dbReference>
<evidence type="ECO:0000313" key="6">
    <source>
        <dbReference type="EMBL" id="QKJ68121.1"/>
    </source>
</evidence>
<dbReference type="InterPro" id="IPR005119">
    <property type="entry name" value="LysR_subst-bd"/>
</dbReference>
<dbReference type="PANTHER" id="PTHR30537:SF74">
    <property type="entry name" value="HTH-TYPE TRANSCRIPTIONAL REGULATOR TRPI"/>
    <property type="match status" value="1"/>
</dbReference>
<accession>A0A6M8STW2</accession>
<evidence type="ECO:0000256" key="1">
    <source>
        <dbReference type="ARBA" id="ARBA00009437"/>
    </source>
</evidence>
<dbReference type="InterPro" id="IPR036390">
    <property type="entry name" value="WH_DNA-bd_sf"/>
</dbReference>
<organism evidence="6 7">
    <name type="scientific">Deefgea piscis</name>
    <dbReference type="NCBI Taxonomy" id="2739061"/>
    <lineage>
        <taxon>Bacteria</taxon>
        <taxon>Pseudomonadati</taxon>
        <taxon>Pseudomonadota</taxon>
        <taxon>Betaproteobacteria</taxon>
        <taxon>Neisseriales</taxon>
        <taxon>Chitinibacteraceae</taxon>
        <taxon>Deefgea</taxon>
    </lineage>
</organism>
<dbReference type="KEGG" id="dee:HQN60_06140"/>
<dbReference type="Pfam" id="PF03466">
    <property type="entry name" value="LysR_substrate"/>
    <property type="match status" value="1"/>
</dbReference>
<comment type="similarity">
    <text evidence="1">Belongs to the LysR transcriptional regulatory family.</text>
</comment>
<reference evidence="6 7" key="1">
    <citation type="submission" date="2020-05" db="EMBL/GenBank/DDBJ databases">
        <title>Complete genome sequence of Deefgea sp. D17.</title>
        <authorList>
            <person name="Bae J.-W."/>
            <person name="Han J.E."/>
        </authorList>
    </citation>
    <scope>NUCLEOTIDE SEQUENCE [LARGE SCALE GENOMIC DNA]</scope>
    <source>
        <strain evidence="6 7">D17</strain>
    </source>
</reference>
<dbReference type="PRINTS" id="PR00039">
    <property type="entry name" value="HTHLYSR"/>
</dbReference>
<evidence type="ECO:0000256" key="4">
    <source>
        <dbReference type="ARBA" id="ARBA00023163"/>
    </source>
</evidence>
<protein>
    <submittedName>
        <fullName evidence="6">LysR family transcriptional regulator</fullName>
    </submittedName>
</protein>
<dbReference type="SUPFAM" id="SSF53850">
    <property type="entry name" value="Periplasmic binding protein-like II"/>
    <property type="match status" value="1"/>
</dbReference>
<keyword evidence="7" id="KW-1185">Reference proteome</keyword>
<sequence length="296" mass="32648">MAKLPSFKLLMGFEAAARLGSFSRAADELCLSQSAISHQILQLETQLAQPLFLRVGRGVELTVAGEVLLRSVQRSLSVLAGGLAQIDTYLDPGLVVIVAPAALLQGWLQPRLAALQAAIPELCLVLSVDESARYIDEVDVDLLISQRPLQQAGVQDHTWLSDEWVAVVSPQRMPELQALPVHQHHQVIGLISLEADFQNDGPSHQFRQQLAAFRRRRIYDDVRLQLDAVCRGDGMAYVLRRQASEYLQTGQLLILPDYPRLAAAPWILSSVAGAPRAEIVRQVRDFLLQAGELEAT</sequence>
<dbReference type="Pfam" id="PF00126">
    <property type="entry name" value="HTH_1"/>
    <property type="match status" value="1"/>
</dbReference>
<dbReference type="PROSITE" id="PS50931">
    <property type="entry name" value="HTH_LYSR"/>
    <property type="match status" value="1"/>
</dbReference>
<keyword evidence="2" id="KW-0805">Transcription regulation</keyword>
<gene>
    <name evidence="6" type="ORF">HQN60_06140</name>
</gene>
<dbReference type="AlphaFoldDB" id="A0A6M8STW2"/>
<keyword evidence="4" id="KW-0804">Transcription</keyword>
<keyword evidence="3" id="KW-0238">DNA-binding</keyword>
<dbReference type="Proteomes" id="UP000504844">
    <property type="component" value="Chromosome"/>
</dbReference>
<evidence type="ECO:0000313" key="7">
    <source>
        <dbReference type="Proteomes" id="UP000504844"/>
    </source>
</evidence>
<proteinExistence type="inferred from homology"/>
<dbReference type="Gene3D" id="3.40.190.290">
    <property type="match status" value="1"/>
</dbReference>
<evidence type="ECO:0000256" key="2">
    <source>
        <dbReference type="ARBA" id="ARBA00023015"/>
    </source>
</evidence>
<name>A0A6M8STW2_9NEIS</name>
<evidence type="ECO:0000256" key="3">
    <source>
        <dbReference type="ARBA" id="ARBA00023125"/>
    </source>
</evidence>
<dbReference type="InterPro" id="IPR000847">
    <property type="entry name" value="LysR_HTH_N"/>
</dbReference>